<organism evidence="2 3">
    <name type="scientific">Actinidia rufa</name>
    <dbReference type="NCBI Taxonomy" id="165716"/>
    <lineage>
        <taxon>Eukaryota</taxon>
        <taxon>Viridiplantae</taxon>
        <taxon>Streptophyta</taxon>
        <taxon>Embryophyta</taxon>
        <taxon>Tracheophyta</taxon>
        <taxon>Spermatophyta</taxon>
        <taxon>Magnoliopsida</taxon>
        <taxon>eudicotyledons</taxon>
        <taxon>Gunneridae</taxon>
        <taxon>Pentapetalae</taxon>
        <taxon>asterids</taxon>
        <taxon>Ericales</taxon>
        <taxon>Actinidiaceae</taxon>
        <taxon>Actinidia</taxon>
    </lineage>
</organism>
<keyword evidence="1" id="KW-0812">Transmembrane</keyword>
<evidence type="ECO:0008006" key="4">
    <source>
        <dbReference type="Google" id="ProtNLM"/>
    </source>
</evidence>
<dbReference type="EMBL" id="BJWL01000022">
    <property type="protein sequence ID" value="GFZ11273.1"/>
    <property type="molecule type" value="Genomic_DNA"/>
</dbReference>
<gene>
    <name evidence="2" type="ORF">Acr_22g0006710</name>
</gene>
<comment type="caution">
    <text evidence="2">The sequence shown here is derived from an EMBL/GenBank/DDBJ whole genome shotgun (WGS) entry which is preliminary data.</text>
</comment>
<keyword evidence="3" id="KW-1185">Reference proteome</keyword>
<accession>A0A7J0GKE0</accession>
<dbReference type="Proteomes" id="UP000585474">
    <property type="component" value="Unassembled WGS sequence"/>
</dbReference>
<proteinExistence type="predicted"/>
<dbReference type="AlphaFoldDB" id="A0A7J0GKE0"/>
<keyword evidence="1" id="KW-0472">Membrane</keyword>
<reference evidence="2 3" key="1">
    <citation type="submission" date="2019-07" db="EMBL/GenBank/DDBJ databases">
        <title>De Novo Assembly of kiwifruit Actinidia rufa.</title>
        <authorList>
            <person name="Sugita-Konishi S."/>
            <person name="Sato K."/>
            <person name="Mori E."/>
            <person name="Abe Y."/>
            <person name="Kisaki G."/>
            <person name="Hamano K."/>
            <person name="Suezawa K."/>
            <person name="Otani M."/>
            <person name="Fukuda T."/>
            <person name="Manabe T."/>
            <person name="Gomi K."/>
            <person name="Tabuchi M."/>
            <person name="Akimitsu K."/>
            <person name="Kataoka I."/>
        </authorList>
    </citation>
    <scope>NUCLEOTIDE SEQUENCE [LARGE SCALE GENOMIC DNA]</scope>
    <source>
        <strain evidence="3">cv. Fuchu</strain>
    </source>
</reference>
<name>A0A7J0GKE0_9ERIC</name>
<protein>
    <recommendedName>
        <fullName evidence="4">Transmembrane protein</fullName>
    </recommendedName>
</protein>
<keyword evidence="1" id="KW-1133">Transmembrane helix</keyword>
<sequence>MWAACFLSGLLSSFDGAPLVALFGLLAPLGLIIPLVLAVVGLIILAVITLVTVIVFSSGSRDSGGGARGPWICTHCGSQMNTSYSWPLNLMSLLLSRKPVLPPRVTIPSSWVIDSGASIHITGTFSIISDIFPIGHPSRVTLVDGSTSYVTSSDTASLWLKRDTSVTLFLFGIIVYGDITFNETPKAYFPSPSSPSDPSHYLPTRVPSVSGLPGVSVPSEKPLQVYVRRKKLSVAQLPIPLPFASTSFTLVDSTSVDAWIDPASLLIALRKGKRYVSLIPLLS</sequence>
<evidence type="ECO:0000313" key="3">
    <source>
        <dbReference type="Proteomes" id="UP000585474"/>
    </source>
</evidence>
<feature type="transmembrane region" description="Helical" evidence="1">
    <location>
        <begin position="32"/>
        <end position="56"/>
    </location>
</feature>
<dbReference type="OrthoDB" id="110542at2759"/>
<evidence type="ECO:0000313" key="2">
    <source>
        <dbReference type="EMBL" id="GFZ11273.1"/>
    </source>
</evidence>
<evidence type="ECO:0000256" key="1">
    <source>
        <dbReference type="SAM" id="Phobius"/>
    </source>
</evidence>